<dbReference type="SUPFAM" id="SSF141066">
    <property type="entry name" value="ICP-like"/>
    <property type="match status" value="1"/>
</dbReference>
<feature type="domain" description="Proteinase inhibitor I42 chagasin" evidence="4">
    <location>
        <begin position="37"/>
        <end position="125"/>
    </location>
</feature>
<dbReference type="Pfam" id="PF09394">
    <property type="entry name" value="Inhibitor_I42"/>
    <property type="match status" value="1"/>
</dbReference>
<evidence type="ECO:0000259" key="4">
    <source>
        <dbReference type="Pfam" id="PF09394"/>
    </source>
</evidence>
<gene>
    <name evidence="5" type="ORF">PQJ73_06920</name>
</gene>
<dbReference type="Proteomes" id="UP001165652">
    <property type="component" value="Unassembled WGS sequence"/>
</dbReference>
<dbReference type="PANTHER" id="PTHR36530">
    <property type="entry name" value="INHIBITOR OF CYSTEINE PEPTIDASE"/>
    <property type="match status" value="1"/>
</dbReference>
<dbReference type="Gene3D" id="2.60.40.2020">
    <property type="match status" value="1"/>
</dbReference>
<dbReference type="EMBL" id="JAQQLI010000007">
    <property type="protein sequence ID" value="MDC7785408.1"/>
    <property type="molecule type" value="Genomic_DNA"/>
</dbReference>
<evidence type="ECO:0000313" key="6">
    <source>
        <dbReference type="Proteomes" id="UP001165652"/>
    </source>
</evidence>
<accession>A0ABT5J744</accession>
<dbReference type="PANTHER" id="PTHR36530:SF1">
    <property type="entry name" value="AMOEBIASIN-1"/>
    <property type="match status" value="1"/>
</dbReference>
<dbReference type="InterPro" id="IPR036331">
    <property type="entry name" value="Chagasin-like_sf"/>
</dbReference>
<keyword evidence="3" id="KW-0732">Signal</keyword>
<organism evidence="5 6">
    <name type="scientific">Rhodoplanes tepidamans</name>
    <name type="common">Rhodoplanes cryptolactis</name>
    <dbReference type="NCBI Taxonomy" id="200616"/>
    <lineage>
        <taxon>Bacteria</taxon>
        <taxon>Pseudomonadati</taxon>
        <taxon>Pseudomonadota</taxon>
        <taxon>Alphaproteobacteria</taxon>
        <taxon>Hyphomicrobiales</taxon>
        <taxon>Nitrobacteraceae</taxon>
        <taxon>Rhodoplanes</taxon>
    </lineage>
</organism>
<feature type="signal peptide" evidence="3">
    <location>
        <begin position="1"/>
        <end position="15"/>
    </location>
</feature>
<dbReference type="GO" id="GO:0030414">
    <property type="term" value="F:peptidase inhibitor activity"/>
    <property type="evidence" value="ECO:0007669"/>
    <property type="project" value="UniProtKB-KW"/>
</dbReference>
<evidence type="ECO:0000313" key="5">
    <source>
        <dbReference type="EMBL" id="MDC7785408.1"/>
    </source>
</evidence>
<evidence type="ECO:0000256" key="2">
    <source>
        <dbReference type="ARBA" id="ARBA00022704"/>
    </source>
</evidence>
<proteinExistence type="predicted"/>
<feature type="chain" id="PRO_5045409679" evidence="3">
    <location>
        <begin position="16"/>
        <end position="129"/>
    </location>
</feature>
<name>A0ABT5J744_RHOTP</name>
<keyword evidence="2" id="KW-0789">Thiol protease inhibitor</keyword>
<keyword evidence="6" id="KW-1185">Reference proteome</keyword>
<sequence length="129" mass="13622">MRPFALVAAFGAVLAAGGLVGAPSHGQVRSTTSAVTLAPGASATISLEENVTTGYSWRYDPAHSTDPGCVTIEDLGHAPRSGDPAVGAAGLHRWRLTGATRGHAELRFVYQRPWEQHSVREHVVAVDVR</sequence>
<protein>
    <submittedName>
        <fullName evidence="5">Protease inhibitor I42 family protein</fullName>
    </submittedName>
</protein>
<dbReference type="RefSeq" id="WP_272776253.1">
    <property type="nucleotide sequence ID" value="NZ_JAQQLI010000007.1"/>
</dbReference>
<keyword evidence="1 5" id="KW-0646">Protease inhibitor</keyword>
<reference evidence="5" key="1">
    <citation type="journal article" date="2023" name="Microbiol Resour">
        <title>Genome Sequences of Rhodoplanes serenus and Two Thermotolerant Strains, Rhodoplanes tepidamans and 'Rhodoplanes cryptolactis,' Further Refine the Genus.</title>
        <authorList>
            <person name="Rayyan A.A."/>
            <person name="Kyndt J.A."/>
        </authorList>
    </citation>
    <scope>NUCLEOTIDE SEQUENCE</scope>
    <source>
        <strain evidence="5">DSM 9987</strain>
    </source>
</reference>
<dbReference type="InterPro" id="IPR018990">
    <property type="entry name" value="Prot_inh_I42_chagasin"/>
</dbReference>
<evidence type="ECO:0000256" key="1">
    <source>
        <dbReference type="ARBA" id="ARBA00022690"/>
    </source>
</evidence>
<dbReference type="InterPro" id="IPR052781">
    <property type="entry name" value="Cys_protease_inhibitor_I42"/>
</dbReference>
<reference evidence="5" key="2">
    <citation type="submission" date="2023-02" db="EMBL/GenBank/DDBJ databases">
        <authorList>
            <person name="Rayyan A."/>
            <person name="Meyer T."/>
            <person name="Kyndt J.A."/>
        </authorList>
    </citation>
    <scope>NUCLEOTIDE SEQUENCE</scope>
    <source>
        <strain evidence="5">DSM 9987</strain>
    </source>
</reference>
<evidence type="ECO:0000256" key="3">
    <source>
        <dbReference type="SAM" id="SignalP"/>
    </source>
</evidence>
<comment type="caution">
    <text evidence="5">The sequence shown here is derived from an EMBL/GenBank/DDBJ whole genome shotgun (WGS) entry which is preliminary data.</text>
</comment>